<sequence length="99" mass="10137">MPAALFPPAAAAAAAAAAPRKSPTVSVVSRFLPTPVRQSIVETSLRARQQAGEGAEQQAAAGLAPGRDFSSEGRHRQGDLQDVAASQAPTDTDSDPEET</sequence>
<feature type="region of interest" description="Disordered" evidence="1">
    <location>
        <begin position="45"/>
        <end position="99"/>
    </location>
</feature>
<feature type="compositionally biased region" description="Low complexity" evidence="1">
    <location>
        <begin position="46"/>
        <end position="62"/>
    </location>
</feature>
<protein>
    <submittedName>
        <fullName evidence="2">Uncharacterized protein</fullName>
    </submittedName>
</protein>
<evidence type="ECO:0000313" key="2">
    <source>
        <dbReference type="EMBL" id="CEM30590.1"/>
    </source>
</evidence>
<dbReference type="AlphaFoldDB" id="A0A0G4GKR5"/>
<proteinExistence type="predicted"/>
<accession>A0A0G4GKR5</accession>
<feature type="compositionally biased region" description="Basic and acidic residues" evidence="1">
    <location>
        <begin position="69"/>
        <end position="79"/>
    </location>
</feature>
<organism evidence="2">
    <name type="scientific">Chromera velia CCMP2878</name>
    <dbReference type="NCBI Taxonomy" id="1169474"/>
    <lineage>
        <taxon>Eukaryota</taxon>
        <taxon>Sar</taxon>
        <taxon>Alveolata</taxon>
        <taxon>Colpodellida</taxon>
        <taxon>Chromeraceae</taxon>
        <taxon>Chromera</taxon>
    </lineage>
</organism>
<reference evidence="2" key="1">
    <citation type="submission" date="2014-11" db="EMBL/GenBank/DDBJ databases">
        <authorList>
            <person name="Otto D Thomas"/>
            <person name="Naeem Raeece"/>
        </authorList>
    </citation>
    <scope>NUCLEOTIDE SEQUENCE</scope>
</reference>
<dbReference type="VEuPathDB" id="CryptoDB:Cvel_22334"/>
<dbReference type="EMBL" id="CDMZ01001309">
    <property type="protein sequence ID" value="CEM30590.1"/>
    <property type="molecule type" value="Genomic_DNA"/>
</dbReference>
<evidence type="ECO:0000256" key="1">
    <source>
        <dbReference type="SAM" id="MobiDB-lite"/>
    </source>
</evidence>
<gene>
    <name evidence="2" type="ORF">Cvel_22334</name>
</gene>
<name>A0A0G4GKR5_9ALVE</name>